<dbReference type="AlphaFoldDB" id="A0A0R3UI26"/>
<proteinExistence type="predicted"/>
<dbReference type="WBParaSite" id="MCU_003073-RA">
    <property type="protein sequence ID" value="MCU_003073-RA"/>
    <property type="gene ID" value="MCU_003073"/>
</dbReference>
<gene>
    <name evidence="1" type="ORF">MCOS_LOCUS7042</name>
</gene>
<protein>
    <submittedName>
        <fullName evidence="3">Transcriptional regulator</fullName>
    </submittedName>
</protein>
<dbReference type="Proteomes" id="UP000267029">
    <property type="component" value="Unassembled WGS sequence"/>
</dbReference>
<organism evidence="1 2">
    <name type="scientific">Mesocestoides corti</name>
    <name type="common">Flatworm</name>
    <dbReference type="NCBI Taxonomy" id="53468"/>
    <lineage>
        <taxon>Eukaryota</taxon>
        <taxon>Metazoa</taxon>
        <taxon>Spiralia</taxon>
        <taxon>Lophotrochozoa</taxon>
        <taxon>Platyhelminthes</taxon>
        <taxon>Cestoda</taxon>
        <taxon>Eucestoda</taxon>
        <taxon>Cyclophyllidea</taxon>
        <taxon>Mesocestoididae</taxon>
        <taxon>Mesocestoides</taxon>
    </lineage>
</organism>
<keyword evidence="2" id="KW-1185">Reference proteome</keyword>
<reference evidence="1 2" key="1">
    <citation type="submission" date="2018-10" db="EMBL/GenBank/DDBJ databases">
        <authorList>
            <consortium name="Pathogen Informatics"/>
        </authorList>
    </citation>
    <scope>NUCLEOTIDE SEQUENCE [LARGE SCALE GENOMIC DNA]</scope>
</reference>
<evidence type="ECO:0000313" key="1">
    <source>
        <dbReference type="EMBL" id="VDD81039.1"/>
    </source>
</evidence>
<evidence type="ECO:0000313" key="3">
    <source>
        <dbReference type="WBParaSite" id="MCU_003073-RA"/>
    </source>
</evidence>
<sequence length="67" mass="7580">MLGPVDAPQIHTLLVEDVGHRYYQANTSHLAEKLDVFDNLPDGVVHLLLSRESTEHNSDSRAHFKML</sequence>
<reference evidence="3" key="2">
    <citation type="submission" date="2019-11" db="UniProtKB">
        <authorList>
            <consortium name="WormBaseParasite"/>
        </authorList>
    </citation>
    <scope>IDENTIFICATION</scope>
</reference>
<dbReference type="EMBL" id="UXSR01005321">
    <property type="protein sequence ID" value="VDD81039.1"/>
    <property type="molecule type" value="Genomic_DNA"/>
</dbReference>
<name>A0A0R3UI26_MESCO</name>
<accession>A0A0R3UI26</accession>
<evidence type="ECO:0000313" key="2">
    <source>
        <dbReference type="Proteomes" id="UP000267029"/>
    </source>
</evidence>